<dbReference type="AlphaFoldDB" id="A0A545U0T9"/>
<keyword evidence="1" id="KW-0479">Metal-binding</keyword>
<dbReference type="GO" id="GO:0046872">
    <property type="term" value="F:metal ion binding"/>
    <property type="evidence" value="ECO:0007669"/>
    <property type="project" value="UniProtKB-KW"/>
</dbReference>
<evidence type="ECO:0000256" key="1">
    <source>
        <dbReference type="ARBA" id="ARBA00022723"/>
    </source>
</evidence>
<dbReference type="GO" id="GO:0005829">
    <property type="term" value="C:cytosol"/>
    <property type="evidence" value="ECO:0007669"/>
    <property type="project" value="TreeGrafter"/>
</dbReference>
<proteinExistence type="predicted"/>
<dbReference type="SMART" id="SM01007">
    <property type="entry name" value="Aldolase_II"/>
    <property type="match status" value="1"/>
</dbReference>
<sequence length="348" mass="37705">MTQETTENRDELVALRRLSARIGKDPALVQAAGGNTSIKQEGVLWIKASGTWLSQALERNIMVPVRLKPLLTALAANDPAAEKAQGFVIEDANPENLRPSIETTLHAAMPQKVVVHAHCVETIAWSARWDGETALQDKLRDFDWAWIPYVRPGLPLSRAIAERTSATTSVLVLANHGLVVAADSVAEAEKLLAAVSEALRNPTRDLPAANHEKLTAIAADLPYRLPRHSDSHAVALDPLSRRIASGGSLYPDHVIFLGSGATALAPGETPKQMLAGREQAPAILLIPDAGTLLHESVSESGEELARCLAHVTSRIAAETPVRYLTAEQDDELLNWDAEKYRKQLEAQL</sequence>
<organism evidence="4 5">
    <name type="scientific">Denitrobaculum tricleocarpae</name>
    <dbReference type="NCBI Taxonomy" id="2591009"/>
    <lineage>
        <taxon>Bacteria</taxon>
        <taxon>Pseudomonadati</taxon>
        <taxon>Pseudomonadota</taxon>
        <taxon>Alphaproteobacteria</taxon>
        <taxon>Rhodospirillales</taxon>
        <taxon>Rhodospirillaceae</taxon>
        <taxon>Denitrobaculum</taxon>
    </lineage>
</organism>
<dbReference type="InterPro" id="IPR001303">
    <property type="entry name" value="Aldolase_II/adducin_N"/>
</dbReference>
<keyword evidence="2" id="KW-0456">Lyase</keyword>
<dbReference type="Proteomes" id="UP000315252">
    <property type="component" value="Unassembled WGS sequence"/>
</dbReference>
<dbReference type="GO" id="GO:0019323">
    <property type="term" value="P:pentose catabolic process"/>
    <property type="evidence" value="ECO:0007669"/>
    <property type="project" value="TreeGrafter"/>
</dbReference>
<dbReference type="PANTHER" id="PTHR22789">
    <property type="entry name" value="FUCULOSE PHOSPHATE ALDOLASE"/>
    <property type="match status" value="1"/>
</dbReference>
<dbReference type="SUPFAM" id="SSF53639">
    <property type="entry name" value="AraD/HMP-PK domain-like"/>
    <property type="match status" value="1"/>
</dbReference>
<dbReference type="PANTHER" id="PTHR22789:SF0">
    <property type="entry name" value="3-OXO-TETRONATE 4-PHOSPHATE DECARBOXYLASE-RELATED"/>
    <property type="match status" value="1"/>
</dbReference>
<dbReference type="Gene3D" id="3.40.225.10">
    <property type="entry name" value="Class II aldolase/adducin N-terminal domain"/>
    <property type="match status" value="1"/>
</dbReference>
<feature type="domain" description="Class II aldolase/adducin N-terminal" evidence="3">
    <location>
        <begin position="14"/>
        <end position="203"/>
    </location>
</feature>
<dbReference type="Pfam" id="PF00596">
    <property type="entry name" value="Aldolase_II"/>
    <property type="match status" value="1"/>
</dbReference>
<comment type="caution">
    <text evidence="4">The sequence shown here is derived from an EMBL/GenBank/DDBJ whole genome shotgun (WGS) entry which is preliminary data.</text>
</comment>
<protein>
    <submittedName>
        <fullName evidence="4">Class II aldolase</fullName>
    </submittedName>
</protein>
<reference evidence="4 5" key="1">
    <citation type="submission" date="2019-06" db="EMBL/GenBank/DDBJ databases">
        <title>Whole genome sequence for Rhodospirillaceae sp. R148.</title>
        <authorList>
            <person name="Wang G."/>
        </authorList>
    </citation>
    <scope>NUCLEOTIDE SEQUENCE [LARGE SCALE GENOMIC DNA]</scope>
    <source>
        <strain evidence="4 5">R148</strain>
    </source>
</reference>
<evidence type="ECO:0000313" key="5">
    <source>
        <dbReference type="Proteomes" id="UP000315252"/>
    </source>
</evidence>
<evidence type="ECO:0000259" key="3">
    <source>
        <dbReference type="SMART" id="SM01007"/>
    </source>
</evidence>
<dbReference type="InterPro" id="IPR050197">
    <property type="entry name" value="Aldolase_class_II_sugar_metab"/>
</dbReference>
<dbReference type="RefSeq" id="WP_142893979.1">
    <property type="nucleotide sequence ID" value="NZ_ML660052.1"/>
</dbReference>
<accession>A0A545U0T9</accession>
<dbReference type="OrthoDB" id="9814830at2"/>
<evidence type="ECO:0000256" key="2">
    <source>
        <dbReference type="ARBA" id="ARBA00023239"/>
    </source>
</evidence>
<name>A0A545U0T9_9PROT</name>
<evidence type="ECO:0000313" key="4">
    <source>
        <dbReference type="EMBL" id="TQV83075.1"/>
    </source>
</evidence>
<dbReference type="GO" id="GO:0016832">
    <property type="term" value="F:aldehyde-lyase activity"/>
    <property type="evidence" value="ECO:0007669"/>
    <property type="project" value="TreeGrafter"/>
</dbReference>
<keyword evidence="5" id="KW-1185">Reference proteome</keyword>
<gene>
    <name evidence="4" type="ORF">FKG95_00260</name>
</gene>
<dbReference type="EMBL" id="VHSH01000001">
    <property type="protein sequence ID" value="TQV83075.1"/>
    <property type="molecule type" value="Genomic_DNA"/>
</dbReference>
<dbReference type="InterPro" id="IPR036409">
    <property type="entry name" value="Aldolase_II/adducin_N_sf"/>
</dbReference>